<dbReference type="InterPro" id="IPR040451">
    <property type="entry name" value="GH81_N"/>
</dbReference>
<keyword evidence="7" id="KW-0961">Cell wall biogenesis/degradation</keyword>
<comment type="caution">
    <text evidence="12">The sequence shown here is derived from an EMBL/GenBank/DDBJ whole genome shotgun (WGS) entry which is preliminary data.</text>
</comment>
<dbReference type="InterPro" id="IPR005200">
    <property type="entry name" value="Endo-beta-glucanase"/>
</dbReference>
<dbReference type="EC" id="3.2.1.39" evidence="3"/>
<dbReference type="GO" id="GO:0042973">
    <property type="term" value="F:glucan endo-1,3-beta-D-glucosidase activity"/>
    <property type="evidence" value="ECO:0007669"/>
    <property type="project" value="UniProtKB-EC"/>
</dbReference>
<name>A0A835ZFG2_9STRA</name>
<organism evidence="12 13">
    <name type="scientific">Tribonema minus</name>
    <dbReference type="NCBI Taxonomy" id="303371"/>
    <lineage>
        <taxon>Eukaryota</taxon>
        <taxon>Sar</taxon>
        <taxon>Stramenopiles</taxon>
        <taxon>Ochrophyta</taxon>
        <taxon>PX clade</taxon>
        <taxon>Xanthophyceae</taxon>
        <taxon>Tribonematales</taxon>
        <taxon>Tribonemataceae</taxon>
        <taxon>Tribonema</taxon>
    </lineage>
</organism>
<dbReference type="Pfam" id="PF03639">
    <property type="entry name" value="Glyco_hydro_81"/>
    <property type="match status" value="1"/>
</dbReference>
<dbReference type="Proteomes" id="UP000664859">
    <property type="component" value="Unassembled WGS sequence"/>
</dbReference>
<gene>
    <name evidence="12" type="ORF">JKP88DRAFT_306053</name>
</gene>
<comment type="similarity">
    <text evidence="2">Belongs to the glycosyl hydrolase 81 family.</text>
</comment>
<evidence type="ECO:0000313" key="13">
    <source>
        <dbReference type="Proteomes" id="UP000664859"/>
    </source>
</evidence>
<feature type="compositionally biased region" description="Polar residues" evidence="9">
    <location>
        <begin position="1"/>
        <end position="16"/>
    </location>
</feature>
<dbReference type="EMBL" id="JAFCMP010000079">
    <property type="protein sequence ID" value="KAG5187998.1"/>
    <property type="molecule type" value="Genomic_DNA"/>
</dbReference>
<evidence type="ECO:0000259" key="11">
    <source>
        <dbReference type="Pfam" id="PF17652"/>
    </source>
</evidence>
<keyword evidence="8" id="KW-0624">Polysaccharide degradation</keyword>
<dbReference type="InterPro" id="IPR040720">
    <property type="entry name" value="GH81_C"/>
</dbReference>
<comment type="catalytic activity">
    <reaction evidence="1">
        <text>Hydrolysis of (1-&gt;3)-beta-D-glucosidic linkages in (1-&gt;3)-beta-D-glucans.</text>
        <dbReference type="EC" id="3.2.1.39"/>
    </reaction>
</comment>
<keyword evidence="6" id="KW-0326">Glycosidase</keyword>
<dbReference type="GO" id="GO:0052861">
    <property type="term" value="F:endo-1,3(4)-beta-glucanase activity"/>
    <property type="evidence" value="ECO:0007669"/>
    <property type="project" value="InterPro"/>
</dbReference>
<dbReference type="PANTHER" id="PTHR31983:SF0">
    <property type="entry name" value="GLUCAN ENDO-1,3-BETA-D-GLUCOSIDASE 2"/>
    <property type="match status" value="1"/>
</dbReference>
<dbReference type="OrthoDB" id="4473401at2759"/>
<evidence type="ECO:0000256" key="9">
    <source>
        <dbReference type="SAM" id="MobiDB-lite"/>
    </source>
</evidence>
<evidence type="ECO:0000256" key="2">
    <source>
        <dbReference type="ARBA" id="ARBA00010730"/>
    </source>
</evidence>
<dbReference type="PROSITE" id="PS52008">
    <property type="entry name" value="GH81"/>
    <property type="match status" value="1"/>
</dbReference>
<evidence type="ECO:0000256" key="3">
    <source>
        <dbReference type="ARBA" id="ARBA00012780"/>
    </source>
</evidence>
<feature type="domain" description="Glycosyl hydrolase family 81 C-terminal" evidence="11">
    <location>
        <begin position="147"/>
        <end position="473"/>
    </location>
</feature>
<dbReference type="Gene3D" id="1.20.5.420">
    <property type="entry name" value="Immunoglobulin FC, subunit C"/>
    <property type="match status" value="1"/>
</dbReference>
<evidence type="ECO:0000256" key="1">
    <source>
        <dbReference type="ARBA" id="ARBA00000382"/>
    </source>
</evidence>
<dbReference type="GO" id="GO:0000272">
    <property type="term" value="P:polysaccharide catabolic process"/>
    <property type="evidence" value="ECO:0007669"/>
    <property type="project" value="UniProtKB-KW"/>
</dbReference>
<evidence type="ECO:0000256" key="6">
    <source>
        <dbReference type="ARBA" id="ARBA00023295"/>
    </source>
</evidence>
<keyword evidence="5" id="KW-0119">Carbohydrate metabolism</keyword>
<dbReference type="PANTHER" id="PTHR31983">
    <property type="entry name" value="ENDO-1,3(4)-BETA-GLUCANASE 1"/>
    <property type="match status" value="1"/>
</dbReference>
<evidence type="ECO:0000256" key="8">
    <source>
        <dbReference type="ARBA" id="ARBA00023326"/>
    </source>
</evidence>
<feature type="region of interest" description="Disordered" evidence="9">
    <location>
        <begin position="1"/>
        <end position="39"/>
    </location>
</feature>
<evidence type="ECO:0000256" key="7">
    <source>
        <dbReference type="ARBA" id="ARBA00023316"/>
    </source>
</evidence>
<evidence type="ECO:0000256" key="5">
    <source>
        <dbReference type="ARBA" id="ARBA00023277"/>
    </source>
</evidence>
<dbReference type="GO" id="GO:0071555">
    <property type="term" value="P:cell wall organization"/>
    <property type="evidence" value="ECO:0007669"/>
    <property type="project" value="UniProtKB-KW"/>
</dbReference>
<dbReference type="AlphaFoldDB" id="A0A835ZFG2"/>
<accession>A0A835ZFG2</accession>
<protein>
    <recommendedName>
        <fullName evidence="3">glucan endo-1,3-beta-D-glucosidase</fullName>
        <ecNumber evidence="3">3.2.1.39</ecNumber>
    </recommendedName>
</protein>
<reference evidence="12" key="1">
    <citation type="submission" date="2021-02" db="EMBL/GenBank/DDBJ databases">
        <title>First Annotated Genome of the Yellow-green Alga Tribonema minus.</title>
        <authorList>
            <person name="Mahan K.M."/>
        </authorList>
    </citation>
    <scope>NUCLEOTIDE SEQUENCE</scope>
    <source>
        <strain evidence="12">UTEX B ZZ1240</strain>
    </source>
</reference>
<proteinExistence type="inferred from homology"/>
<keyword evidence="13" id="KW-1185">Reference proteome</keyword>
<keyword evidence="4" id="KW-0378">Hydrolase</keyword>
<evidence type="ECO:0000313" key="12">
    <source>
        <dbReference type="EMBL" id="KAG5187998.1"/>
    </source>
</evidence>
<sequence>MKEASTHYQWKTSSWTPRAKKHAGAKPSAAAADVEGQSADTPAATLGEMELASKAKATQDQLLMLALPHHMDVFAGKPQVEEGLAGKFKCIKGAMTPIIGTTWQMQDKLPGIEWHSTAGADLDELLTADILEQARLDVKSVPPVAPDPYAFGKALGRLARIALITDQLGDKETSKEAADALGPYLAPWLDGENPDALLYDTAWGGVVSKRGLEDEMEDFGNGWYNDHHFHYGYFIYGAAVAIKYDPSFYTQYRRQLELLVADIANTQTNSDLFPFARHKDMYDFHSWASGLFPQSNGKSQESISEAINAYYAVHLYGVATKNDALRDWGRVLAQMELRAGHTYWQMPSGTPIYDSNFASNKMAGVVGALDVICNTWFGDKFEYIHAINMMPFTPITEALLRPPFVAEEYPVLARALAHAINFHLTLARALAHGDGVAQEWLGFVYMDQAIVDPNQSWADLLSLRIFDSGNSLTNGLYWSATRPKHDIAFAKAPAASSNGAKCSANAACAAHALVGECCPTSQGVMLNCCS</sequence>
<feature type="domain" description="Glycosyl hydrolase family 81 N-terminal" evidence="10">
    <location>
        <begin position="32"/>
        <end position="109"/>
    </location>
</feature>
<dbReference type="Pfam" id="PF17652">
    <property type="entry name" value="Glyco_hydro81C"/>
    <property type="match status" value="1"/>
</dbReference>
<evidence type="ECO:0000259" key="10">
    <source>
        <dbReference type="Pfam" id="PF03639"/>
    </source>
</evidence>
<evidence type="ECO:0000256" key="4">
    <source>
        <dbReference type="ARBA" id="ARBA00022801"/>
    </source>
</evidence>